<dbReference type="Pfam" id="PF03161">
    <property type="entry name" value="LAGLIDADG_2"/>
    <property type="match status" value="1"/>
</dbReference>
<dbReference type="EMBL" id="MK550697">
    <property type="protein sequence ID" value="QBM09662.1"/>
    <property type="molecule type" value="Genomic_DNA"/>
</dbReference>
<accession>A0A482DRI1</accession>
<dbReference type="InterPro" id="IPR004860">
    <property type="entry name" value="LAGLIDADG_dom"/>
</dbReference>
<dbReference type="Gene3D" id="3.10.28.10">
    <property type="entry name" value="Homing endonucleases"/>
    <property type="match status" value="2"/>
</dbReference>
<organism evidence="2">
    <name type="scientific">Dactylella sp</name>
    <dbReference type="NCBI Taxonomy" id="1814903"/>
    <lineage>
        <taxon>Eukaryota</taxon>
        <taxon>Fungi</taxon>
        <taxon>Dikarya</taxon>
        <taxon>Ascomycota</taxon>
        <taxon>Pezizomycotina</taxon>
        <taxon>Orbiliomycetes</taxon>
        <taxon>Orbiliales</taxon>
        <taxon>Orbiliaceae</taxon>
        <taxon>Dactylella</taxon>
    </lineage>
</organism>
<dbReference type="GO" id="GO:0004519">
    <property type="term" value="F:endonuclease activity"/>
    <property type="evidence" value="ECO:0007669"/>
    <property type="project" value="InterPro"/>
</dbReference>
<evidence type="ECO:0000259" key="1">
    <source>
        <dbReference type="Pfam" id="PF03161"/>
    </source>
</evidence>
<proteinExistence type="predicted"/>
<gene>
    <name evidence="2" type="primary">orf274</name>
</gene>
<name>A0A482DRI1_9PEZI</name>
<dbReference type="AlphaFoldDB" id="A0A482DRI1"/>
<keyword evidence="2" id="KW-0496">Mitochondrion</keyword>
<sequence>MINSFIVPALTIKFEYLSNLNKNSRDFKQLSRMQISTTTFKLFPKSKESGNLNSSTGDIVLWGSNLGLTLGGRLTRVQANMTKIPPYLQSIMIGLILSDGWMQLPSDSKNARLCFKQSIKNFSYVWSVFFLLSHYCSNFPFITTGTRKGKPFSALTFQTRQLPCLTDIYNLFYKNKTKVIPNNIYDLITPVALAHWIMGDGSAVNRGLVLCTDSFSLEQTTLLLNVLVIKYELDCTLWKQSSGWRIYIKSKSMANLKSIVINHTHPSMLYKLCL</sequence>
<evidence type="ECO:0000313" key="2">
    <source>
        <dbReference type="EMBL" id="QBM09662.1"/>
    </source>
</evidence>
<reference evidence="2" key="1">
    <citation type="submission" date="2019-02" db="EMBL/GenBank/DDBJ databases">
        <authorList>
            <person name="Fang M.L."/>
            <person name="Zhang Y."/>
        </authorList>
    </citation>
    <scope>NUCLEOTIDE SEQUENCE</scope>
    <source>
        <strain evidence="2">YMF1.01838</strain>
    </source>
</reference>
<geneLocation type="mitochondrion" evidence="2"/>
<feature type="domain" description="Homing endonuclease LAGLIDADG" evidence="1">
    <location>
        <begin position="90"/>
        <end position="256"/>
    </location>
</feature>
<protein>
    <recommendedName>
        <fullName evidence="1">Homing endonuclease LAGLIDADG domain-containing protein</fullName>
    </recommendedName>
</protein>
<dbReference type="InterPro" id="IPR027434">
    <property type="entry name" value="Homing_endonucl"/>
</dbReference>
<dbReference type="SUPFAM" id="SSF55608">
    <property type="entry name" value="Homing endonucleases"/>
    <property type="match status" value="1"/>
</dbReference>